<feature type="compositionally biased region" description="Basic and acidic residues" evidence="6">
    <location>
        <begin position="507"/>
        <end position="520"/>
    </location>
</feature>
<dbReference type="GO" id="GO:0046872">
    <property type="term" value="F:metal ion binding"/>
    <property type="evidence" value="ECO:0007669"/>
    <property type="project" value="UniProtKB-KW"/>
</dbReference>
<feature type="compositionally biased region" description="Gly residues" evidence="6">
    <location>
        <begin position="484"/>
        <end position="505"/>
    </location>
</feature>
<comment type="cofactor">
    <cofactor evidence="2">
        <name>Mg(2+)</name>
        <dbReference type="ChEBI" id="CHEBI:18420"/>
    </cofactor>
</comment>
<evidence type="ECO:0000256" key="4">
    <source>
        <dbReference type="ARBA" id="ARBA00022723"/>
    </source>
</evidence>
<evidence type="ECO:0000256" key="1">
    <source>
        <dbReference type="ARBA" id="ARBA00001936"/>
    </source>
</evidence>
<evidence type="ECO:0000313" key="9">
    <source>
        <dbReference type="EMBL" id="GMT20931.1"/>
    </source>
</evidence>
<evidence type="ECO:0000256" key="3">
    <source>
        <dbReference type="ARBA" id="ARBA00022679"/>
    </source>
</evidence>
<reference evidence="9" key="1">
    <citation type="submission" date="2023-10" db="EMBL/GenBank/DDBJ databases">
        <title>Genome assembly of Pristionchus species.</title>
        <authorList>
            <person name="Yoshida K."/>
            <person name="Sommer R.J."/>
        </authorList>
    </citation>
    <scope>NUCLEOTIDE SEQUENCE</scope>
    <source>
        <strain evidence="9">RS5133</strain>
    </source>
</reference>
<evidence type="ECO:0008006" key="11">
    <source>
        <dbReference type="Google" id="ProtNLM"/>
    </source>
</evidence>
<feature type="region of interest" description="Disordered" evidence="6">
    <location>
        <begin position="46"/>
        <end position="66"/>
    </location>
</feature>
<dbReference type="Gene3D" id="3.30.460.10">
    <property type="entry name" value="Beta Polymerase, domain 2"/>
    <property type="match status" value="1"/>
</dbReference>
<evidence type="ECO:0000256" key="5">
    <source>
        <dbReference type="ARBA" id="ARBA00022842"/>
    </source>
</evidence>
<dbReference type="AlphaFoldDB" id="A0AAV5VQT9"/>
<evidence type="ECO:0000259" key="8">
    <source>
        <dbReference type="Pfam" id="PF22600"/>
    </source>
</evidence>
<accession>A0AAV5VQT9</accession>
<dbReference type="InterPro" id="IPR043519">
    <property type="entry name" value="NT_sf"/>
</dbReference>
<protein>
    <recommendedName>
        <fullName evidence="11">Polynucleotide adenylyltransferase</fullName>
    </recommendedName>
</protein>
<feature type="non-terminal residue" evidence="9">
    <location>
        <position position="520"/>
    </location>
</feature>
<gene>
    <name evidence="9" type="ORF">PFISCL1PPCAC_12228</name>
</gene>
<keyword evidence="4" id="KW-0479">Metal-binding</keyword>
<dbReference type="InterPro" id="IPR054708">
    <property type="entry name" value="MTPAP-like_central"/>
</dbReference>
<dbReference type="CDD" id="cd05402">
    <property type="entry name" value="NT_PAP_TUTase"/>
    <property type="match status" value="1"/>
</dbReference>
<dbReference type="SUPFAM" id="SSF81301">
    <property type="entry name" value="Nucleotidyltransferase"/>
    <property type="match status" value="1"/>
</dbReference>
<dbReference type="Gene3D" id="1.10.1410.10">
    <property type="match status" value="1"/>
</dbReference>
<feature type="domain" description="Poly(A) RNA polymerase mitochondrial-like central palm" evidence="8">
    <location>
        <begin position="94"/>
        <end position="233"/>
    </location>
</feature>
<dbReference type="InterPro" id="IPR002058">
    <property type="entry name" value="PAP_assoc"/>
</dbReference>
<evidence type="ECO:0000256" key="2">
    <source>
        <dbReference type="ARBA" id="ARBA00001946"/>
    </source>
</evidence>
<dbReference type="GO" id="GO:0050265">
    <property type="term" value="F:RNA uridylyltransferase activity"/>
    <property type="evidence" value="ECO:0007669"/>
    <property type="project" value="TreeGrafter"/>
</dbReference>
<keyword evidence="10" id="KW-1185">Reference proteome</keyword>
<feature type="compositionally biased region" description="Basic and acidic residues" evidence="6">
    <location>
        <begin position="471"/>
        <end position="481"/>
    </location>
</feature>
<dbReference type="SUPFAM" id="SSF81631">
    <property type="entry name" value="PAP/OAS1 substrate-binding domain"/>
    <property type="match status" value="1"/>
</dbReference>
<comment type="caution">
    <text evidence="9">The sequence shown here is derived from an EMBL/GenBank/DDBJ whole genome shotgun (WGS) entry which is preliminary data.</text>
</comment>
<feature type="non-terminal residue" evidence="9">
    <location>
        <position position="1"/>
    </location>
</feature>
<dbReference type="Pfam" id="PF22600">
    <property type="entry name" value="MTPAP-like_central"/>
    <property type="match status" value="1"/>
</dbReference>
<dbReference type="PANTHER" id="PTHR12271">
    <property type="entry name" value="POLY A POLYMERASE CID PAP -RELATED"/>
    <property type="match status" value="1"/>
</dbReference>
<dbReference type="EMBL" id="BTSY01000003">
    <property type="protein sequence ID" value="GMT20931.1"/>
    <property type="molecule type" value="Genomic_DNA"/>
</dbReference>
<sequence>KRLKIGTYIPPKENKQSKELAVEIKKEKKKVEFVKNGKPVNATSLDADEKKEIVPEGKSGGKGKNNFEKLMKEIPPIIEIPRDDWPSFYIEEIDRVINRSYEIEKLSDERQANLDEVQTKLRQAIQMKVPQGFRLDAFGSSVNGFGSIRSDFDVCFRYIDNEEKDKVTTKRMIKSISRALHRAGFGNVMPIANAKVPIVKFSMKTNSGEEIEGDISYYNDRALHNTRLLSRYCSWTKDNLLSKLGMFIKKWAKQCEIGDASMGSLSSYAYIILLIHFLQQLQPAPLLPVLQEMGDKEEIMKDGWDVYFCDEEPTPNWSSCNLSVGELFIQFLDYYAKYDWQNEVVQIRQMGPLTKADKKWTSKKMCIEDPFVLDHNLGGRVGNQMFVTILKSFVITREIFFTLSERDLFLENFGGDKDYVIAEENNVGYGIALLSRCRSTLGVVPRVPIRQRNINPRPSRNSVPAQNTGVEHQKTASRKTDAITGGGGGGKSGGVNNKGGRGGGPPNERKQEQITGVEHQ</sequence>
<keyword evidence="5" id="KW-0460">Magnesium</keyword>
<name>A0AAV5VQT9_9BILA</name>
<dbReference type="PANTHER" id="PTHR12271:SF66">
    <property type="entry name" value="TERMINAL URIDYLYLTRANSFERASE TAILOR"/>
    <property type="match status" value="1"/>
</dbReference>
<dbReference type="GO" id="GO:1990817">
    <property type="term" value="F:poly(A) RNA polymerase activity"/>
    <property type="evidence" value="ECO:0007669"/>
    <property type="project" value="UniProtKB-ARBA"/>
</dbReference>
<feature type="region of interest" description="Disordered" evidence="6">
    <location>
        <begin position="452"/>
        <end position="520"/>
    </location>
</feature>
<keyword evidence="3" id="KW-0808">Transferase</keyword>
<feature type="compositionally biased region" description="Polar residues" evidence="6">
    <location>
        <begin position="452"/>
        <end position="470"/>
    </location>
</feature>
<dbReference type="Proteomes" id="UP001432322">
    <property type="component" value="Unassembled WGS sequence"/>
</dbReference>
<feature type="domain" description="PAP-associated" evidence="7">
    <location>
        <begin position="323"/>
        <end position="375"/>
    </location>
</feature>
<proteinExistence type="predicted"/>
<dbReference type="Pfam" id="PF03828">
    <property type="entry name" value="PAP_assoc"/>
    <property type="match status" value="1"/>
</dbReference>
<organism evidence="9 10">
    <name type="scientific">Pristionchus fissidentatus</name>
    <dbReference type="NCBI Taxonomy" id="1538716"/>
    <lineage>
        <taxon>Eukaryota</taxon>
        <taxon>Metazoa</taxon>
        <taxon>Ecdysozoa</taxon>
        <taxon>Nematoda</taxon>
        <taxon>Chromadorea</taxon>
        <taxon>Rhabditida</taxon>
        <taxon>Rhabditina</taxon>
        <taxon>Diplogasteromorpha</taxon>
        <taxon>Diplogasteroidea</taxon>
        <taxon>Neodiplogasteridae</taxon>
        <taxon>Pristionchus</taxon>
    </lineage>
</organism>
<comment type="cofactor">
    <cofactor evidence="1">
        <name>Mn(2+)</name>
        <dbReference type="ChEBI" id="CHEBI:29035"/>
    </cofactor>
</comment>
<evidence type="ECO:0000256" key="6">
    <source>
        <dbReference type="SAM" id="MobiDB-lite"/>
    </source>
</evidence>
<evidence type="ECO:0000313" key="10">
    <source>
        <dbReference type="Proteomes" id="UP001432322"/>
    </source>
</evidence>
<dbReference type="GO" id="GO:0031123">
    <property type="term" value="P:RNA 3'-end processing"/>
    <property type="evidence" value="ECO:0007669"/>
    <property type="project" value="TreeGrafter"/>
</dbReference>
<evidence type="ECO:0000259" key="7">
    <source>
        <dbReference type="Pfam" id="PF03828"/>
    </source>
</evidence>